<evidence type="ECO:0000313" key="1">
    <source>
        <dbReference type="EMBL" id="KAJ4164556.1"/>
    </source>
</evidence>
<accession>A0A9W8QPW8</accession>
<name>A0A9W8QPW8_AKAMU</name>
<dbReference type="KEGG" id="amus:LMH87_006226"/>
<keyword evidence="2" id="KW-1185">Reference proteome</keyword>
<organism evidence="1 2">
    <name type="scientific">Akanthomyces muscarius</name>
    <name type="common">Entomopathogenic fungus</name>
    <name type="synonym">Lecanicillium muscarium</name>
    <dbReference type="NCBI Taxonomy" id="2231603"/>
    <lineage>
        <taxon>Eukaryota</taxon>
        <taxon>Fungi</taxon>
        <taxon>Dikarya</taxon>
        <taxon>Ascomycota</taxon>
        <taxon>Pezizomycotina</taxon>
        <taxon>Sordariomycetes</taxon>
        <taxon>Hypocreomycetidae</taxon>
        <taxon>Hypocreales</taxon>
        <taxon>Cordycipitaceae</taxon>
        <taxon>Akanthomyces</taxon>
    </lineage>
</organism>
<dbReference type="EMBL" id="JAJHUN010000001">
    <property type="protein sequence ID" value="KAJ4164556.1"/>
    <property type="molecule type" value="Genomic_DNA"/>
</dbReference>
<protein>
    <submittedName>
        <fullName evidence="1">Uncharacterized protein</fullName>
    </submittedName>
</protein>
<dbReference type="Proteomes" id="UP001144673">
    <property type="component" value="Chromosome 1"/>
</dbReference>
<comment type="caution">
    <text evidence="1">The sequence shown here is derived from an EMBL/GenBank/DDBJ whole genome shotgun (WGS) entry which is preliminary data.</text>
</comment>
<dbReference type="GeneID" id="80893385"/>
<evidence type="ECO:0000313" key="2">
    <source>
        <dbReference type="Proteomes" id="UP001144673"/>
    </source>
</evidence>
<dbReference type="RefSeq" id="XP_056059471.1">
    <property type="nucleotide sequence ID" value="XM_056204079.1"/>
</dbReference>
<dbReference type="AlphaFoldDB" id="A0A9W8QPW8"/>
<gene>
    <name evidence="1" type="ORF">LMH87_006226</name>
</gene>
<proteinExistence type="predicted"/>
<sequence length="81" mass="9159">MPFVRKHRGSTASYPDIIQTPVLRKLIVWVANVPVCVPKQRGASKNQKLATSHTTHIDTIVCDWRPRLTLFGETFLVTNVC</sequence>
<reference evidence="1" key="1">
    <citation type="journal article" date="2023" name="Access Microbiol">
        <title>De-novo genome assembly for Akanthomyces muscarius, a biocontrol agent of insect agricultural pests.</title>
        <authorList>
            <person name="Erdos Z."/>
            <person name="Studholme D.J."/>
            <person name="Raymond B."/>
            <person name="Sharma M."/>
        </authorList>
    </citation>
    <scope>NUCLEOTIDE SEQUENCE</scope>
    <source>
        <strain evidence="1">Ve6</strain>
    </source>
</reference>